<dbReference type="EMBL" id="ONZP01000381">
    <property type="protein sequence ID" value="SPJ83630.1"/>
    <property type="molecule type" value="Genomic_DNA"/>
</dbReference>
<feature type="compositionally biased region" description="Low complexity" evidence="1">
    <location>
        <begin position="953"/>
        <end position="964"/>
    </location>
</feature>
<dbReference type="InterPro" id="IPR039703">
    <property type="entry name" value="Nta1"/>
</dbReference>
<dbReference type="AlphaFoldDB" id="A0AAE8MG42"/>
<feature type="compositionally biased region" description="Polar residues" evidence="1">
    <location>
        <begin position="1029"/>
        <end position="1041"/>
    </location>
</feature>
<dbReference type="SUPFAM" id="SSF56317">
    <property type="entry name" value="Carbon-nitrogen hydrolase"/>
    <property type="match status" value="1"/>
</dbReference>
<proteinExistence type="predicted"/>
<dbReference type="Gene3D" id="3.60.110.10">
    <property type="entry name" value="Carbon-nitrogen hydrolase"/>
    <property type="match status" value="1"/>
</dbReference>
<feature type="compositionally biased region" description="Polar residues" evidence="1">
    <location>
        <begin position="326"/>
        <end position="339"/>
    </location>
</feature>
<feature type="compositionally biased region" description="Basic and acidic residues" evidence="1">
    <location>
        <begin position="310"/>
        <end position="319"/>
    </location>
</feature>
<sequence length="1041" mass="112769">MRIGCLQFAPQVGDVDNNLNRADAVLSRANPDDLDVLVLPELAFSGYNFKSLQDITPFLEPSGSGITSLWARTIALKYNCVVTVGYPEKVDVSPKWPTGPEYYNSVIVVNGDGETIANYRKSFLYQTDETWALEGNRGFYDGFIPGLGNTSIGICMDINPYKFEAPWHAFEFAFHILEVESNLVIVSMAWMTREDPRRFTRMPNEPDMETLTYWVTRLEPLIRSDNQDEIIVVFCNRCGNEDEVLYAGTSAVVGIQDGEVKVYGLLGRGEKELLVVDTNNSPYAKLVYRPETGGSGMEAPGHLEQANKPNDNDKKKSDSKTAPSEKPNSQPSNSKSETSSGKDKPKSPSAPLPPPPQLPDDFTVNSPTGSTKKRHPPDITIPKEQAVPRYNSARSPGNDSLNIPTPSAPSPTPMALRPRLIIPESPPILPHQYPPDHPISAASLRSERSIRSIESVKSDQSEASTRTIRTNPRPPEESTPYPDSGAPLSGYPANFFPSDKVIYGGEVTIDSAGPFSPNTPFEDISPISPESYYWRPTDHMMRTPLSAGGWTPGTPIGRRAEPFPWPAITGKAYPTNQSSTKDRAKDNATPKDLRQLNSQSPQSNSSSNRTAKSEKSTRSGSSVNSKGKVQRTIKENQSFERPYSPKSRNASRSRPHERSGSALGDRETSAAISIHLEGISLRAESASRTRAGSASGTPVGERVQSPQSRNGSRTRLGEAVSLQPEQHMIRIAASPSILKEDQRNQYQSLSRVAHHHRSNSFASTRTPVPDDDRSNTPKSAINVARPASRAASRGRTPGPKVSPTNGAVVPVLPAAERTSSADSTRNDRLHSRIHQNGTGSRQSRTGRNPSANNGRRKSDEGTTGQFERVEAILCPSCPVHGRRSSSGEEPNVGAPAPVPQSPPQPSPIPRPASSTGLAQHLQPEQLEPRRASSGDTIQLTIDQSIPDLSNVTQSSSQNEAAEASDCGSFAETLQTISTPGRSPATPSFNPSTPKAIILNTNDLEVEPLFNGSLDDPGKTPTSRCAEVAPQSTSSVSPKSVA</sequence>
<organism evidence="3 4">
    <name type="scientific">Fusarium torulosum</name>
    <dbReference type="NCBI Taxonomy" id="33205"/>
    <lineage>
        <taxon>Eukaryota</taxon>
        <taxon>Fungi</taxon>
        <taxon>Dikarya</taxon>
        <taxon>Ascomycota</taxon>
        <taxon>Pezizomycotina</taxon>
        <taxon>Sordariomycetes</taxon>
        <taxon>Hypocreomycetidae</taxon>
        <taxon>Hypocreales</taxon>
        <taxon>Nectriaceae</taxon>
        <taxon>Fusarium</taxon>
    </lineage>
</organism>
<feature type="compositionally biased region" description="Polar residues" evidence="1">
    <location>
        <begin position="834"/>
        <end position="853"/>
    </location>
</feature>
<feature type="compositionally biased region" description="Basic and acidic residues" evidence="1">
    <location>
        <begin position="445"/>
        <end position="460"/>
    </location>
</feature>
<dbReference type="Pfam" id="PF00795">
    <property type="entry name" value="CN_hydrolase"/>
    <property type="match status" value="1"/>
</dbReference>
<feature type="domain" description="CN hydrolase" evidence="2">
    <location>
        <begin position="1"/>
        <end position="280"/>
    </location>
</feature>
<feature type="region of interest" description="Disordered" evidence="1">
    <location>
        <begin position="545"/>
        <end position="1041"/>
    </location>
</feature>
<feature type="compositionally biased region" description="Polar residues" evidence="1">
    <location>
        <begin position="392"/>
        <end position="403"/>
    </location>
</feature>
<dbReference type="GO" id="GO:0008418">
    <property type="term" value="F:protein-N-terminal asparagine amidohydrolase activity"/>
    <property type="evidence" value="ECO:0007669"/>
    <property type="project" value="InterPro"/>
</dbReference>
<evidence type="ECO:0000256" key="1">
    <source>
        <dbReference type="SAM" id="MobiDB-lite"/>
    </source>
</evidence>
<dbReference type="PANTHER" id="PTHR11750:SF26">
    <property type="entry name" value="PROTEIN N-TERMINAL AMIDASE"/>
    <property type="match status" value="1"/>
</dbReference>
<feature type="compositionally biased region" description="Low complexity" evidence="1">
    <location>
        <begin position="682"/>
        <end position="697"/>
    </location>
</feature>
<dbReference type="CDD" id="cd07566">
    <property type="entry name" value="ScNTA1_like"/>
    <property type="match status" value="1"/>
</dbReference>
<keyword evidence="4" id="KW-1185">Reference proteome</keyword>
<feature type="compositionally biased region" description="Polar residues" evidence="1">
    <location>
        <begin position="461"/>
        <end position="470"/>
    </location>
</feature>
<evidence type="ECO:0000313" key="4">
    <source>
        <dbReference type="Proteomes" id="UP001187734"/>
    </source>
</evidence>
<dbReference type="PANTHER" id="PTHR11750">
    <property type="entry name" value="PROTEIN N-TERMINAL AMIDASE"/>
    <property type="match status" value="1"/>
</dbReference>
<dbReference type="GO" id="GO:0070773">
    <property type="term" value="F:protein-N-terminal glutamine amidohydrolase activity"/>
    <property type="evidence" value="ECO:0007669"/>
    <property type="project" value="InterPro"/>
</dbReference>
<feature type="compositionally biased region" description="Pro residues" evidence="1">
    <location>
        <begin position="424"/>
        <end position="437"/>
    </location>
</feature>
<feature type="compositionally biased region" description="Basic and acidic residues" evidence="1">
    <location>
        <begin position="580"/>
        <end position="594"/>
    </location>
</feature>
<feature type="compositionally biased region" description="Basic and acidic residues" evidence="1">
    <location>
        <begin position="654"/>
        <end position="668"/>
    </location>
</feature>
<evidence type="ECO:0000313" key="3">
    <source>
        <dbReference type="EMBL" id="SPJ83630.1"/>
    </source>
</evidence>
<name>A0AAE8MG42_9HYPO</name>
<comment type="caution">
    <text evidence="3">The sequence shown here is derived from an EMBL/GenBank/DDBJ whole genome shotgun (WGS) entry which is preliminary data.</text>
</comment>
<dbReference type="PROSITE" id="PS50263">
    <property type="entry name" value="CN_HYDROLASE"/>
    <property type="match status" value="1"/>
</dbReference>
<feature type="region of interest" description="Disordered" evidence="1">
    <location>
        <begin position="287"/>
        <end position="490"/>
    </location>
</feature>
<dbReference type="InterPro" id="IPR003010">
    <property type="entry name" value="C-N_Hydrolase"/>
</dbReference>
<feature type="compositionally biased region" description="Polar residues" evidence="1">
    <location>
        <begin position="618"/>
        <end position="627"/>
    </location>
</feature>
<dbReference type="InterPro" id="IPR036526">
    <property type="entry name" value="C-N_Hydrolase_sf"/>
</dbReference>
<dbReference type="GO" id="GO:0030163">
    <property type="term" value="P:protein catabolic process"/>
    <property type="evidence" value="ECO:0007669"/>
    <property type="project" value="TreeGrafter"/>
</dbReference>
<gene>
    <name evidence="3" type="ORF">FTOL_10146</name>
</gene>
<feature type="compositionally biased region" description="Pro residues" evidence="1">
    <location>
        <begin position="896"/>
        <end position="910"/>
    </location>
</feature>
<dbReference type="Proteomes" id="UP001187734">
    <property type="component" value="Unassembled WGS sequence"/>
</dbReference>
<feature type="compositionally biased region" description="Low complexity" evidence="1">
    <location>
        <begin position="784"/>
        <end position="798"/>
    </location>
</feature>
<feature type="compositionally biased region" description="Polar residues" evidence="1">
    <location>
        <begin position="933"/>
        <end position="952"/>
    </location>
</feature>
<feature type="compositionally biased region" description="Low complexity" evidence="1">
    <location>
        <begin position="595"/>
        <end position="608"/>
    </location>
</feature>
<protein>
    <submittedName>
        <fullName evidence="3">Related to amino-terminal amidase</fullName>
    </submittedName>
</protein>
<accession>A0AAE8MG42</accession>
<reference evidence="3" key="1">
    <citation type="submission" date="2018-03" db="EMBL/GenBank/DDBJ databases">
        <authorList>
            <person name="Guldener U."/>
        </authorList>
    </citation>
    <scope>NUCLEOTIDE SEQUENCE</scope>
</reference>
<feature type="compositionally biased region" description="Polar residues" evidence="1">
    <location>
        <begin position="971"/>
        <end position="1002"/>
    </location>
</feature>
<feature type="compositionally biased region" description="Polar residues" evidence="1">
    <location>
        <begin position="704"/>
        <end position="713"/>
    </location>
</feature>
<evidence type="ECO:0000259" key="2">
    <source>
        <dbReference type="PROSITE" id="PS50263"/>
    </source>
</evidence>
<feature type="compositionally biased region" description="Pro residues" evidence="1">
    <location>
        <begin position="348"/>
        <end position="358"/>
    </location>
</feature>